<feature type="region of interest" description="Disordered" evidence="1">
    <location>
        <begin position="448"/>
        <end position="482"/>
    </location>
</feature>
<evidence type="ECO:0000313" key="2">
    <source>
        <dbReference type="EMBL" id="CAL1705475.1"/>
    </source>
</evidence>
<feature type="compositionally biased region" description="Basic and acidic residues" evidence="1">
    <location>
        <begin position="65"/>
        <end position="85"/>
    </location>
</feature>
<sequence length="752" mass="84521">MSPSNGSLPEKILPRRAAATKAAMLASEQLLSSPPHSDEDGTAGISGKTSRRSRSRTSKSTNVDLDSKLAVSHERSKCRSDKSELVQKSPNLYLRSLPSFSDSDSDLENLNTLKSPLPEPRASRKRRRSPPIEVTNGVSSNALTGETSPLTSPEQTFKSVLKSANQPAPTSSTSSAKRELSHISISSSDDEDVIITSMIYAVDMLVWVRLNRSGSVCPDETNTMWWPAKVVRSSPLRVLLFGKPPCTHAAHSNIEVDISKSSDHVVLSLTTPSNNLRFHARNYASFVDKSSGLVSPRKRQKVFDAELHAKWEDAFRLMLEVDRVMNNDGFPRMLSYYTTNDARDSSEEVETILDSPIIADDDEDWKPPPCNPMYEIPGELILAKETTKSTQYWPARIIAYVPPTNPSQKQKYRVLYYDGTVKNISPNLFYMETDEGFKDCIMGDDMDNYGLDEVDNRSPSTSPDKDDDPRSPSPTPTTPPPDDFAFIYNIYEQFQYAKPILAAILQERYLPVKPRHEMFMKSEATRRKVCDTGHEKGEFTAAEVEELSAHIRRWIRRRAQRQELGLILPDDPQEFPQAENLSNDVLLSDDTLEMPLSQASGEATDTDAMSEAPLPPSSLLSVVSEKDDTAHAEKTTHDLADETALQEVTHLGQRKSFSTLSEIEQITYCTNILLPEVVLQLLLWRSGLRQIPELLSAEEEERLHHLAEEKARERYWVHDIVLYKRGLNKKMLGHSRSSTFSQPKSRLRSGRL</sequence>
<protein>
    <recommendedName>
        <fullName evidence="4">PWWP domain-containing protein</fullName>
    </recommendedName>
</protein>
<reference evidence="3" key="1">
    <citation type="submission" date="2024-04" db="EMBL/GenBank/DDBJ databases">
        <authorList>
            <person name="Shaw F."/>
            <person name="Minotto A."/>
        </authorList>
    </citation>
    <scope>NUCLEOTIDE SEQUENCE [LARGE SCALE GENOMIC DNA]</scope>
</reference>
<feature type="compositionally biased region" description="Polar residues" evidence="1">
    <location>
        <begin position="136"/>
        <end position="175"/>
    </location>
</feature>
<dbReference type="EMBL" id="OZ037946">
    <property type="protein sequence ID" value="CAL1705475.1"/>
    <property type="molecule type" value="Genomic_DNA"/>
</dbReference>
<proteinExistence type="predicted"/>
<gene>
    <name evidence="2" type="ORF">GFSPODELE1_LOCUS5445</name>
</gene>
<dbReference type="Proteomes" id="UP001497453">
    <property type="component" value="Chromosome 3"/>
</dbReference>
<keyword evidence="3" id="KW-1185">Reference proteome</keyword>
<evidence type="ECO:0008006" key="4">
    <source>
        <dbReference type="Google" id="ProtNLM"/>
    </source>
</evidence>
<accession>A0ABP1DCB5</accession>
<name>A0ABP1DCB5_9APHY</name>
<evidence type="ECO:0000313" key="3">
    <source>
        <dbReference type="Proteomes" id="UP001497453"/>
    </source>
</evidence>
<feature type="compositionally biased region" description="Pro residues" evidence="1">
    <location>
        <begin position="471"/>
        <end position="482"/>
    </location>
</feature>
<evidence type="ECO:0000256" key="1">
    <source>
        <dbReference type="SAM" id="MobiDB-lite"/>
    </source>
</evidence>
<feature type="region of interest" description="Disordered" evidence="1">
    <location>
        <begin position="25"/>
        <end position="182"/>
    </location>
</feature>
<organism evidence="2 3">
    <name type="scientific">Somion occarium</name>
    <dbReference type="NCBI Taxonomy" id="3059160"/>
    <lineage>
        <taxon>Eukaryota</taxon>
        <taxon>Fungi</taxon>
        <taxon>Dikarya</taxon>
        <taxon>Basidiomycota</taxon>
        <taxon>Agaricomycotina</taxon>
        <taxon>Agaricomycetes</taxon>
        <taxon>Polyporales</taxon>
        <taxon>Cerrenaceae</taxon>
        <taxon>Somion</taxon>
    </lineage>
</organism>